<feature type="compositionally biased region" description="Basic and acidic residues" evidence="1">
    <location>
        <begin position="1"/>
        <end position="15"/>
    </location>
</feature>
<dbReference type="KEGG" id="psey:GU243_14680"/>
<gene>
    <name evidence="2" type="ORF">GU243_14680</name>
</gene>
<evidence type="ECO:0000313" key="3">
    <source>
        <dbReference type="Proteomes" id="UP000464186"/>
    </source>
</evidence>
<organism evidence="2 3">
    <name type="scientific">Pseudarthrobacter psychrotolerans</name>
    <dbReference type="NCBI Taxonomy" id="2697569"/>
    <lineage>
        <taxon>Bacteria</taxon>
        <taxon>Bacillati</taxon>
        <taxon>Actinomycetota</taxon>
        <taxon>Actinomycetes</taxon>
        <taxon>Micrococcales</taxon>
        <taxon>Micrococcaceae</taxon>
        <taxon>Pseudarthrobacter</taxon>
    </lineage>
</organism>
<dbReference type="EMBL" id="CP047898">
    <property type="protein sequence ID" value="QHK20758.1"/>
    <property type="molecule type" value="Genomic_DNA"/>
</dbReference>
<sequence length="74" mass="8319">MAEQEDARHTTDGQPKKLIPRTQLGGTDRRHNVPDFRNRPPVSSQELSKAPAELIEDRGPRVNWRVFIIASACG</sequence>
<feature type="compositionally biased region" description="Basic and acidic residues" evidence="1">
    <location>
        <begin position="27"/>
        <end position="38"/>
    </location>
</feature>
<keyword evidence="3" id="KW-1185">Reference proteome</keyword>
<protein>
    <submittedName>
        <fullName evidence="2">Uncharacterized protein</fullName>
    </submittedName>
</protein>
<accession>A0A6P1NNA5</accession>
<dbReference type="AlphaFoldDB" id="A0A6P1NNA5"/>
<name>A0A6P1NNA5_9MICC</name>
<dbReference type="Proteomes" id="UP000464186">
    <property type="component" value="Chromosome"/>
</dbReference>
<reference evidence="2 3" key="1">
    <citation type="submission" date="2020-01" db="EMBL/GenBank/DDBJ databases">
        <title>Pseudarthrobacter psychrotolerans sp. nov., isolated from antarctic soil.</title>
        <authorList>
            <person name="Shin Y."/>
            <person name="Park W."/>
        </authorList>
    </citation>
    <scope>NUCLEOTIDE SEQUENCE [LARGE SCALE GENOMIC DNA]</scope>
    <source>
        <strain evidence="2 3">YJ56</strain>
    </source>
</reference>
<feature type="region of interest" description="Disordered" evidence="1">
    <location>
        <begin position="1"/>
        <end position="50"/>
    </location>
</feature>
<evidence type="ECO:0000256" key="1">
    <source>
        <dbReference type="SAM" id="MobiDB-lite"/>
    </source>
</evidence>
<evidence type="ECO:0000313" key="2">
    <source>
        <dbReference type="EMBL" id="QHK20758.1"/>
    </source>
</evidence>
<proteinExistence type="predicted"/>